<organism evidence="1 2">
    <name type="scientific">Gloeophyllum trabeum (strain ATCC 11539 / FP-39264 / Madison 617)</name>
    <name type="common">Brown rot fungus</name>
    <dbReference type="NCBI Taxonomy" id="670483"/>
    <lineage>
        <taxon>Eukaryota</taxon>
        <taxon>Fungi</taxon>
        <taxon>Dikarya</taxon>
        <taxon>Basidiomycota</taxon>
        <taxon>Agaricomycotina</taxon>
        <taxon>Agaricomycetes</taxon>
        <taxon>Gloeophyllales</taxon>
        <taxon>Gloeophyllaceae</taxon>
        <taxon>Gloeophyllum</taxon>
    </lineage>
</organism>
<dbReference type="HOGENOM" id="CLU_085824_0_0_1"/>
<dbReference type="KEGG" id="gtr:GLOTRDRAFT_104100"/>
<dbReference type="OrthoDB" id="5541797at2759"/>
<evidence type="ECO:0000313" key="2">
    <source>
        <dbReference type="Proteomes" id="UP000030669"/>
    </source>
</evidence>
<dbReference type="GeneID" id="19298625"/>
<reference evidence="1 2" key="1">
    <citation type="journal article" date="2012" name="Science">
        <title>The Paleozoic origin of enzymatic lignin decomposition reconstructed from 31 fungal genomes.</title>
        <authorList>
            <person name="Floudas D."/>
            <person name="Binder M."/>
            <person name="Riley R."/>
            <person name="Barry K."/>
            <person name="Blanchette R.A."/>
            <person name="Henrissat B."/>
            <person name="Martinez A.T."/>
            <person name="Otillar R."/>
            <person name="Spatafora J.W."/>
            <person name="Yadav J.S."/>
            <person name="Aerts A."/>
            <person name="Benoit I."/>
            <person name="Boyd A."/>
            <person name="Carlson A."/>
            <person name="Copeland A."/>
            <person name="Coutinho P.M."/>
            <person name="de Vries R.P."/>
            <person name="Ferreira P."/>
            <person name="Findley K."/>
            <person name="Foster B."/>
            <person name="Gaskell J."/>
            <person name="Glotzer D."/>
            <person name="Gorecki P."/>
            <person name="Heitman J."/>
            <person name="Hesse C."/>
            <person name="Hori C."/>
            <person name="Igarashi K."/>
            <person name="Jurgens J.A."/>
            <person name="Kallen N."/>
            <person name="Kersten P."/>
            <person name="Kohler A."/>
            <person name="Kuees U."/>
            <person name="Kumar T.K.A."/>
            <person name="Kuo A."/>
            <person name="LaButti K."/>
            <person name="Larrondo L.F."/>
            <person name="Lindquist E."/>
            <person name="Ling A."/>
            <person name="Lombard V."/>
            <person name="Lucas S."/>
            <person name="Lundell T."/>
            <person name="Martin R."/>
            <person name="McLaughlin D.J."/>
            <person name="Morgenstern I."/>
            <person name="Morin E."/>
            <person name="Murat C."/>
            <person name="Nagy L.G."/>
            <person name="Nolan M."/>
            <person name="Ohm R.A."/>
            <person name="Patyshakuliyeva A."/>
            <person name="Rokas A."/>
            <person name="Ruiz-Duenas F.J."/>
            <person name="Sabat G."/>
            <person name="Salamov A."/>
            <person name="Samejima M."/>
            <person name="Schmutz J."/>
            <person name="Slot J.C."/>
            <person name="St John F."/>
            <person name="Stenlid J."/>
            <person name="Sun H."/>
            <person name="Sun S."/>
            <person name="Syed K."/>
            <person name="Tsang A."/>
            <person name="Wiebenga A."/>
            <person name="Young D."/>
            <person name="Pisabarro A."/>
            <person name="Eastwood D.C."/>
            <person name="Martin F."/>
            <person name="Cullen D."/>
            <person name="Grigoriev I.V."/>
            <person name="Hibbett D.S."/>
        </authorList>
    </citation>
    <scope>NUCLEOTIDE SEQUENCE [LARGE SCALE GENOMIC DNA]</scope>
    <source>
        <strain evidence="1 2">ATCC 11539</strain>
    </source>
</reference>
<dbReference type="Gene3D" id="3.30.70.330">
    <property type="match status" value="1"/>
</dbReference>
<dbReference type="EMBL" id="KB469298">
    <property type="protein sequence ID" value="EPQ58761.1"/>
    <property type="molecule type" value="Genomic_DNA"/>
</dbReference>
<dbReference type="InterPro" id="IPR012677">
    <property type="entry name" value="Nucleotide-bd_a/b_plait_sf"/>
</dbReference>
<dbReference type="eggNOG" id="ENOG502SDS2">
    <property type="taxonomic scope" value="Eukaryota"/>
</dbReference>
<dbReference type="RefSeq" id="XP_007863843.1">
    <property type="nucleotide sequence ID" value="XM_007865652.1"/>
</dbReference>
<accession>S7QFW4</accession>
<dbReference type="OMA" id="EHAAVAH"/>
<keyword evidence="2" id="KW-1185">Reference proteome</keyword>
<proteinExistence type="predicted"/>
<dbReference type="Proteomes" id="UP000030669">
    <property type="component" value="Unassembled WGS sequence"/>
</dbReference>
<gene>
    <name evidence="1" type="ORF">GLOTRDRAFT_104100</name>
</gene>
<protein>
    <recommendedName>
        <fullName evidence="3">RRM domain-containing protein</fullName>
    </recommendedName>
</protein>
<sequence length="233" mass="25358">MNTAARAGGKSLRQGFLNAGRNAVAEDRTHVQLRGLPKTALPSDVLRLIARNRVENVTGVAIDYNGFKPTGRAYVKIASPDLVQTALERLDSSTMAAMTVRAVSTPGVDLARRSRGAKGVEEAAERGVISGNGPSGGLPPSQSGMNVVVFGLPSKMELEKVKAYFDGFEFASMTRGDKEVIHVAQHEKVPSSRYLVRLASVSEAHRFVRHVHMTYFDQEAWGGRYLMKAKVIY</sequence>
<evidence type="ECO:0008006" key="3">
    <source>
        <dbReference type="Google" id="ProtNLM"/>
    </source>
</evidence>
<dbReference type="AlphaFoldDB" id="S7QFW4"/>
<evidence type="ECO:0000313" key="1">
    <source>
        <dbReference type="EMBL" id="EPQ58761.1"/>
    </source>
</evidence>
<name>S7QFW4_GLOTA</name>